<comment type="caution">
    <text evidence="1">The sequence shown here is derived from an EMBL/GenBank/DDBJ whole genome shotgun (WGS) entry which is preliminary data.</text>
</comment>
<organism evidence="1 2">
    <name type="scientific">Naegleria lovaniensis</name>
    <name type="common">Amoeba</name>
    <dbReference type="NCBI Taxonomy" id="51637"/>
    <lineage>
        <taxon>Eukaryota</taxon>
        <taxon>Discoba</taxon>
        <taxon>Heterolobosea</taxon>
        <taxon>Tetramitia</taxon>
        <taxon>Eutetramitia</taxon>
        <taxon>Vahlkampfiidae</taxon>
        <taxon>Naegleria</taxon>
    </lineage>
</organism>
<sequence length="224" mass="25506">MSSPIIDTETQNEFRSFSNRQNIPISQCFLATLQDQLFQQVETPQPPMLHLDVYDFCKTYYELLIHQENNTSRDPAQLNISDPTSGNVVATSDSFETTFLDEPLVNEVALFEEQDEITEPLFDLEPSSSKATSPVINDPALQPDHSADALSVYSTSYQSAKKSSPNNNPCFRDFINTTFTSSGKRIEKKRRKKIPKKQLSMQFNFPMWTFHLSTTCTTKSKNVK</sequence>
<dbReference type="GeneID" id="68093341"/>
<gene>
    <name evidence="1" type="ORF">C9374_000885</name>
</gene>
<evidence type="ECO:0000313" key="2">
    <source>
        <dbReference type="Proteomes" id="UP000816034"/>
    </source>
</evidence>
<accession>A0AA88GW33</accession>
<dbReference type="EMBL" id="PYSW02000011">
    <property type="protein sequence ID" value="KAG2388035.1"/>
    <property type="molecule type" value="Genomic_DNA"/>
</dbReference>
<evidence type="ECO:0000313" key="1">
    <source>
        <dbReference type="EMBL" id="KAG2388035.1"/>
    </source>
</evidence>
<protein>
    <submittedName>
        <fullName evidence="1">Uncharacterized protein</fullName>
    </submittedName>
</protein>
<name>A0AA88GW33_NAELO</name>
<dbReference type="Proteomes" id="UP000816034">
    <property type="component" value="Unassembled WGS sequence"/>
</dbReference>
<dbReference type="RefSeq" id="XP_044552027.1">
    <property type="nucleotide sequence ID" value="XM_044698971.1"/>
</dbReference>
<dbReference type="AlphaFoldDB" id="A0AA88GW33"/>
<reference evidence="1 2" key="1">
    <citation type="journal article" date="2018" name="BMC Genomics">
        <title>The genome of Naegleria lovaniensis, the basis for a comparative approach to unravel pathogenicity factors of the human pathogenic amoeba N. fowleri.</title>
        <authorList>
            <person name="Liechti N."/>
            <person name="Schurch N."/>
            <person name="Bruggmann R."/>
            <person name="Wittwer M."/>
        </authorList>
    </citation>
    <scope>NUCLEOTIDE SEQUENCE [LARGE SCALE GENOMIC DNA]</scope>
    <source>
        <strain evidence="1 2">ATCC 30569</strain>
    </source>
</reference>
<keyword evidence="2" id="KW-1185">Reference proteome</keyword>
<proteinExistence type="predicted"/>